<evidence type="ECO:0000313" key="3">
    <source>
        <dbReference type="Proteomes" id="UP000005237"/>
    </source>
</evidence>
<sequence>MGVDTAKEPTAKRHFSETLESDPNATVPLSEFLQLRDTCDGMRRTISQLVRALQTIFPISQLQSLGLDLITSPSLPTSAPLPNTKRSPIPAVPTNIVSSWTPQKIAAEAASMIDKSQRAVVELLTDNPDDQDQEKKDRLKINELARKYNFPLPSKVFRHSCSAKMRPLKIQFNSKSDRDAFVKVFNRDIRKSEFTDLSRKPRARRDLTLDELATLRASRKTIYDRNKEAGKSLFILSDIHVKSNTNPRPFL</sequence>
<name>A0A8R1ICF9_CAEJA</name>
<dbReference type="AlphaFoldDB" id="A0A8R1ICF9"/>
<accession>A0A8R1ICF9</accession>
<feature type="compositionally biased region" description="Basic and acidic residues" evidence="1">
    <location>
        <begin position="1"/>
        <end position="17"/>
    </location>
</feature>
<dbReference type="EnsemblMetazoa" id="CJA27095.1">
    <property type="protein sequence ID" value="CJA27095.1"/>
    <property type="gene ID" value="WBGene00182667"/>
</dbReference>
<dbReference type="Proteomes" id="UP000005237">
    <property type="component" value="Unassembled WGS sequence"/>
</dbReference>
<evidence type="ECO:0000313" key="2">
    <source>
        <dbReference type="EnsemblMetazoa" id="CJA27095.1"/>
    </source>
</evidence>
<reference evidence="3" key="1">
    <citation type="submission" date="2010-08" db="EMBL/GenBank/DDBJ databases">
        <authorList>
            <consortium name="Caenorhabditis japonica Sequencing Consortium"/>
            <person name="Wilson R.K."/>
        </authorList>
    </citation>
    <scope>NUCLEOTIDE SEQUENCE [LARGE SCALE GENOMIC DNA]</scope>
    <source>
        <strain evidence="3">DF5081</strain>
    </source>
</reference>
<proteinExistence type="predicted"/>
<protein>
    <submittedName>
        <fullName evidence="2">Uncharacterized protein</fullName>
    </submittedName>
</protein>
<reference evidence="2" key="2">
    <citation type="submission" date="2022-06" db="UniProtKB">
        <authorList>
            <consortium name="EnsemblMetazoa"/>
        </authorList>
    </citation>
    <scope>IDENTIFICATION</scope>
    <source>
        <strain evidence="2">DF5081</strain>
    </source>
</reference>
<organism evidence="2 3">
    <name type="scientific">Caenorhabditis japonica</name>
    <dbReference type="NCBI Taxonomy" id="281687"/>
    <lineage>
        <taxon>Eukaryota</taxon>
        <taxon>Metazoa</taxon>
        <taxon>Ecdysozoa</taxon>
        <taxon>Nematoda</taxon>
        <taxon>Chromadorea</taxon>
        <taxon>Rhabditida</taxon>
        <taxon>Rhabditina</taxon>
        <taxon>Rhabditomorpha</taxon>
        <taxon>Rhabditoidea</taxon>
        <taxon>Rhabditidae</taxon>
        <taxon>Peloderinae</taxon>
        <taxon>Caenorhabditis</taxon>
    </lineage>
</organism>
<keyword evidence="3" id="KW-1185">Reference proteome</keyword>
<evidence type="ECO:0000256" key="1">
    <source>
        <dbReference type="SAM" id="MobiDB-lite"/>
    </source>
</evidence>
<feature type="region of interest" description="Disordered" evidence="1">
    <location>
        <begin position="1"/>
        <end position="21"/>
    </location>
</feature>